<sequence>MNLPALIVVLVFERIIDGVSVVLVSPRNEEFRTSPGLSLAEAIGVDMLNAIAVNSAIRLFILLPLNI</sequence>
<keyword evidence="2" id="KW-1185">Reference proteome</keyword>
<dbReference type="EMBL" id="JAUYVT010000004">
    <property type="protein sequence ID" value="MDP2564382.1"/>
    <property type="molecule type" value="Genomic_DNA"/>
</dbReference>
<dbReference type="Proteomes" id="UP001177212">
    <property type="component" value="Unassembled WGS sequence"/>
</dbReference>
<dbReference type="RefSeq" id="WP_305471771.1">
    <property type="nucleotide sequence ID" value="NZ_JAUYVT010000004.1"/>
</dbReference>
<proteinExistence type="predicted"/>
<evidence type="ECO:0000313" key="1">
    <source>
        <dbReference type="EMBL" id="MDP2564382.1"/>
    </source>
</evidence>
<comment type="caution">
    <text evidence="1">The sequence shown here is derived from an EMBL/GenBank/DDBJ whole genome shotgun (WGS) entry which is preliminary data.</text>
</comment>
<protein>
    <submittedName>
        <fullName evidence="1">Uncharacterized protein</fullName>
    </submittedName>
</protein>
<organism evidence="1 2">
    <name type="scientific">Pseudoalteromonas marina</name>
    <dbReference type="NCBI Taxonomy" id="267375"/>
    <lineage>
        <taxon>Bacteria</taxon>
        <taxon>Pseudomonadati</taxon>
        <taxon>Pseudomonadota</taxon>
        <taxon>Gammaproteobacteria</taxon>
        <taxon>Alteromonadales</taxon>
        <taxon>Pseudoalteromonadaceae</taxon>
        <taxon>Pseudoalteromonas</taxon>
    </lineage>
</organism>
<evidence type="ECO:0000313" key="2">
    <source>
        <dbReference type="Proteomes" id="UP001177212"/>
    </source>
</evidence>
<accession>A0ABT9FC76</accession>
<name>A0ABT9FC76_9GAMM</name>
<gene>
    <name evidence="1" type="ORF">Q8W34_07030</name>
</gene>
<reference evidence="1" key="1">
    <citation type="submission" date="2023-07" db="EMBL/GenBank/DDBJ databases">
        <title>Genome content predicts the carbon catabolic preferences of heterotrophic bacteria.</title>
        <authorList>
            <person name="Gralka M."/>
        </authorList>
    </citation>
    <scope>NUCLEOTIDE SEQUENCE</scope>
    <source>
        <strain evidence="1">4G09</strain>
    </source>
</reference>